<evidence type="ECO:0000256" key="1">
    <source>
        <dbReference type="SAM" id="MobiDB-lite"/>
    </source>
</evidence>
<reference evidence="3" key="1">
    <citation type="journal article" date="2023" name="Int. J. Syst. Evol. Microbiol.">
        <title>Mesoterricola silvestris gen. nov., sp. nov., Mesoterricola sediminis sp. nov., Geothrix oryzae sp. nov., Geothrix edaphica sp. nov., Geothrix rubra sp. nov., and Geothrix limicola sp. nov., six novel members of Acidobacteriota isolated from soils.</title>
        <authorList>
            <person name="Itoh H."/>
            <person name="Sugisawa Y."/>
            <person name="Mise K."/>
            <person name="Xu Z."/>
            <person name="Kuniyasu M."/>
            <person name="Ushijima N."/>
            <person name="Kawano K."/>
            <person name="Kobayashi E."/>
            <person name="Shiratori Y."/>
            <person name="Masuda Y."/>
            <person name="Senoo K."/>
        </authorList>
    </citation>
    <scope>NUCLEOTIDE SEQUENCE [LARGE SCALE GENOMIC DNA]</scope>
    <source>
        <strain evidence="3">Red222</strain>
    </source>
</reference>
<proteinExistence type="predicted"/>
<feature type="compositionally biased region" description="Basic and acidic residues" evidence="1">
    <location>
        <begin position="35"/>
        <end position="48"/>
    </location>
</feature>
<organism evidence="2 3">
    <name type="scientific">Geothrix oryzae</name>
    <dbReference type="NCBI Taxonomy" id="2927975"/>
    <lineage>
        <taxon>Bacteria</taxon>
        <taxon>Pseudomonadati</taxon>
        <taxon>Acidobacteriota</taxon>
        <taxon>Holophagae</taxon>
        <taxon>Holophagales</taxon>
        <taxon>Holophagaceae</taxon>
        <taxon>Geothrix</taxon>
    </lineage>
</organism>
<accession>A0ABM8DTP0</accession>
<evidence type="ECO:0000313" key="3">
    <source>
        <dbReference type="Proteomes" id="UP001242010"/>
    </source>
</evidence>
<feature type="region of interest" description="Disordered" evidence="1">
    <location>
        <begin position="35"/>
        <end position="64"/>
    </location>
</feature>
<dbReference type="EMBL" id="AP027079">
    <property type="protein sequence ID" value="BDU70420.1"/>
    <property type="molecule type" value="Genomic_DNA"/>
</dbReference>
<dbReference type="Proteomes" id="UP001242010">
    <property type="component" value="Chromosome"/>
</dbReference>
<sequence>MADQNRKPILDRLTALVAGPFLMGREALSLAFLPDKDAPPEMPPKDTLRPIPITPPEHAIKRRG</sequence>
<protein>
    <submittedName>
        <fullName evidence="2">Uncharacterized protein</fullName>
    </submittedName>
</protein>
<gene>
    <name evidence="2" type="ORF">GETHOR_25210</name>
</gene>
<name>A0ABM8DTP0_9BACT</name>
<evidence type="ECO:0000313" key="2">
    <source>
        <dbReference type="EMBL" id="BDU70420.1"/>
    </source>
</evidence>
<dbReference type="RefSeq" id="WP_286354138.1">
    <property type="nucleotide sequence ID" value="NZ_AP027079.1"/>
</dbReference>
<keyword evidence="3" id="KW-1185">Reference proteome</keyword>